<dbReference type="EMBL" id="FUXA01000030">
    <property type="protein sequence ID" value="SKA08077.1"/>
    <property type="molecule type" value="Genomic_DNA"/>
</dbReference>
<dbReference type="AlphaFoldDB" id="A0A1T4QWX5"/>
<accession>A0A1T4QWX5</accession>
<sequence length="74" mass="9225">MRKLKVITYCDRCKKEFEKWNQKRFEAYGIAEFVYDEVEPYLDKPYDLCESCYNELEKWWNFQPQAESEDKECF</sequence>
<keyword evidence="2" id="KW-1185">Reference proteome</keyword>
<reference evidence="1 2" key="1">
    <citation type="submission" date="2017-02" db="EMBL/GenBank/DDBJ databases">
        <authorList>
            <person name="Peterson S.W."/>
        </authorList>
    </citation>
    <scope>NUCLEOTIDE SEQUENCE [LARGE SCALE GENOMIC DNA]</scope>
    <source>
        <strain evidence="1 2">ATCC 17233</strain>
    </source>
</reference>
<dbReference type="RefSeq" id="WP_078788312.1">
    <property type="nucleotide sequence ID" value="NZ_FMTO01000033.1"/>
</dbReference>
<gene>
    <name evidence="1" type="ORF">SAMN02745110_02546</name>
</gene>
<proteinExistence type="predicted"/>
<dbReference type="Proteomes" id="UP000189857">
    <property type="component" value="Unassembled WGS sequence"/>
</dbReference>
<evidence type="ECO:0000313" key="1">
    <source>
        <dbReference type="EMBL" id="SKA08077.1"/>
    </source>
</evidence>
<organism evidence="1 2">
    <name type="scientific">Eubacterium ruminantium</name>
    <dbReference type="NCBI Taxonomy" id="42322"/>
    <lineage>
        <taxon>Bacteria</taxon>
        <taxon>Bacillati</taxon>
        <taxon>Bacillota</taxon>
        <taxon>Clostridia</taxon>
        <taxon>Eubacteriales</taxon>
        <taxon>Eubacteriaceae</taxon>
        <taxon>Eubacterium</taxon>
    </lineage>
</organism>
<name>A0A1T4QWX5_9FIRM</name>
<protein>
    <submittedName>
        <fullName evidence="1">Uncharacterized protein</fullName>
    </submittedName>
</protein>
<evidence type="ECO:0000313" key="2">
    <source>
        <dbReference type="Proteomes" id="UP000189857"/>
    </source>
</evidence>